<dbReference type="PANTHER" id="PTHR35335">
    <property type="entry name" value="UPF0716 PROTEIN FXSA"/>
    <property type="match status" value="1"/>
</dbReference>
<evidence type="ECO:0000256" key="2">
    <source>
        <dbReference type="SAM" id="Phobius"/>
    </source>
</evidence>
<comment type="caution">
    <text evidence="3">The sequence shown here is derived from an EMBL/GenBank/DDBJ whole genome shotgun (WGS) entry which is preliminary data.</text>
</comment>
<gene>
    <name evidence="3" type="ORF">COA71_10655</name>
</gene>
<evidence type="ECO:0000313" key="3">
    <source>
        <dbReference type="EMBL" id="PCJ40693.1"/>
    </source>
</evidence>
<keyword evidence="2" id="KW-0472">Membrane</keyword>
<keyword evidence="3" id="KW-0436">Ligase</keyword>
<keyword evidence="2" id="KW-0812">Transmembrane</keyword>
<feature type="transmembrane region" description="Helical" evidence="2">
    <location>
        <begin position="71"/>
        <end position="90"/>
    </location>
</feature>
<dbReference type="EMBL" id="NVWI01000008">
    <property type="protein sequence ID" value="PCJ40693.1"/>
    <property type="molecule type" value="Genomic_DNA"/>
</dbReference>
<protein>
    <submittedName>
        <fullName evidence="3">Biotin--acetyl-CoA-carboxylase ligase</fullName>
    </submittedName>
</protein>
<dbReference type="Proteomes" id="UP000228987">
    <property type="component" value="Unassembled WGS sequence"/>
</dbReference>
<dbReference type="PANTHER" id="PTHR35335:SF1">
    <property type="entry name" value="UPF0716 PROTEIN FXSA"/>
    <property type="match status" value="1"/>
</dbReference>
<feature type="region of interest" description="Disordered" evidence="1">
    <location>
        <begin position="137"/>
        <end position="165"/>
    </location>
</feature>
<dbReference type="InterPro" id="IPR007313">
    <property type="entry name" value="FxsA"/>
</dbReference>
<dbReference type="NCBIfam" id="NF008528">
    <property type="entry name" value="PRK11463.1-2"/>
    <property type="match status" value="1"/>
</dbReference>
<keyword evidence="2" id="KW-1133">Transmembrane helix</keyword>
<evidence type="ECO:0000256" key="1">
    <source>
        <dbReference type="SAM" id="MobiDB-lite"/>
    </source>
</evidence>
<proteinExistence type="predicted"/>
<organism evidence="3 4">
    <name type="scientific">SAR86 cluster bacterium</name>
    <dbReference type="NCBI Taxonomy" id="2030880"/>
    <lineage>
        <taxon>Bacteria</taxon>
        <taxon>Pseudomonadati</taxon>
        <taxon>Pseudomonadota</taxon>
        <taxon>Gammaproteobacteria</taxon>
        <taxon>SAR86 cluster</taxon>
    </lineage>
</organism>
<dbReference type="AlphaFoldDB" id="A0A2A5CAB5"/>
<feature type="transmembrane region" description="Helical" evidence="2">
    <location>
        <begin position="26"/>
        <end position="46"/>
    </location>
</feature>
<reference evidence="4" key="1">
    <citation type="submission" date="2017-08" db="EMBL/GenBank/DDBJ databases">
        <title>A dynamic microbial community with high functional redundancy inhabits the cold, oxic subseafloor aquifer.</title>
        <authorList>
            <person name="Tully B.J."/>
            <person name="Wheat C.G."/>
            <person name="Glazer B.T."/>
            <person name="Huber J.A."/>
        </authorList>
    </citation>
    <scope>NUCLEOTIDE SEQUENCE [LARGE SCALE GENOMIC DNA]</scope>
</reference>
<dbReference type="Pfam" id="PF04186">
    <property type="entry name" value="FxsA"/>
    <property type="match status" value="1"/>
</dbReference>
<evidence type="ECO:0000313" key="4">
    <source>
        <dbReference type="Proteomes" id="UP000228987"/>
    </source>
</evidence>
<name>A0A2A5CAB5_9GAMM</name>
<accession>A0A2A5CAB5</accession>
<dbReference type="GO" id="GO:0016874">
    <property type="term" value="F:ligase activity"/>
    <property type="evidence" value="ECO:0007669"/>
    <property type="project" value="UniProtKB-KW"/>
</dbReference>
<feature type="compositionally biased region" description="Basic and acidic residues" evidence="1">
    <location>
        <begin position="152"/>
        <end position="165"/>
    </location>
</feature>
<dbReference type="GO" id="GO:0016020">
    <property type="term" value="C:membrane"/>
    <property type="evidence" value="ECO:0007669"/>
    <property type="project" value="InterPro"/>
</dbReference>
<sequence length="165" mass="18426">MRYLFLLFILIPIAEMLLLFEVADHIGAWSTLALVVLTAVVGIQILKQQGLATFTRASQKMSSGELPAQEMIEGIFLAVGGAFLLTPGFITDTLGFMFLIGPIRRLFVRALIKSGKLAMWKAGGQQQFFYTNYQTRSKSEEGGIYEGEFEREEPIKPDQDKLGKE</sequence>